<dbReference type="AlphaFoldDB" id="M4V8G9"/>
<dbReference type="InterPro" id="IPR007314">
    <property type="entry name" value="Cofac_haem-bd_dom"/>
</dbReference>
<dbReference type="STRING" id="1184267.A11Q_1267"/>
<dbReference type="SUPFAM" id="SSF159501">
    <property type="entry name" value="EreA/ChaN-like"/>
    <property type="match status" value="1"/>
</dbReference>
<dbReference type="PATRIC" id="fig|1184267.3.peg.1285"/>
<dbReference type="Pfam" id="PF04187">
    <property type="entry name" value="Cofac_haem_bdg"/>
    <property type="match status" value="1"/>
</dbReference>
<feature type="domain" description="Haem-binding uptake Tiki superfamily ChaN" evidence="1">
    <location>
        <begin position="57"/>
        <end position="157"/>
    </location>
</feature>
<name>M4V8G9_9BACT</name>
<gene>
    <name evidence="2" type="ORF">A11Q_1267</name>
</gene>
<sequence>MDSTQLVQIRKDFYLNIRKRVQSILGAETSELKTYRNTYDKELARRKWQAIDKRHLFARLRSADIVLVGDFHAHKQSTRGFLRIIRKVKSDFVIGLECLRVKDQQSVEQFLEGKISEKDFLRQVAWKKHWSFPWENYKPLFKWAQQHKVKIYALNSDDVKKGLRERDKFSAKRLKEISQKNPKKKIFVQYGDLHLATTHLPKEISKVLPKADKCVIFQSPETLYFKIMEKQKELTTDVVKLSHDLWALNGLPPWVKWQDYLLYLESGHDKKVRVQDIDPTDTVANSIEFLSKSFGISTSLGALSVYSANDDSFFDLLEKVPNRPLKKRLIENIQEGVSFYSPEMESGYLARYSMNHVLRVAAEYLYFQSGGFTKTILDSKKDFLKIIWLEAVVYFCSKVKNPKRKSDTLQDVRIALQKEQFDDRGKEALMLALNQKLSEMQFLSTGKYKVLSEQVLKKYSRRSIETAAQIIGGIMGEKIFAAFHKKMIRLPENKGLIFRNLQLDAFSRVYFESLEMIESWPETFKSKYDKL</sequence>
<dbReference type="EMBL" id="CP003537">
    <property type="protein sequence ID" value="AGH95483.1"/>
    <property type="molecule type" value="Genomic_DNA"/>
</dbReference>
<reference evidence="2 3" key="1">
    <citation type="journal article" date="2013" name="ISME J.">
        <title>By their genes ye shall know them: genomic signatures of predatory bacteria.</title>
        <authorList>
            <person name="Pasternak Z."/>
            <person name="Pietrokovski S."/>
            <person name="Rotem O."/>
            <person name="Gophna U."/>
            <person name="Lurie-Weinberger M.N."/>
            <person name="Jurkevitch E."/>
        </authorList>
    </citation>
    <scope>NUCLEOTIDE SEQUENCE [LARGE SCALE GENOMIC DNA]</scope>
    <source>
        <strain evidence="2 3">JSS</strain>
    </source>
</reference>
<evidence type="ECO:0000259" key="1">
    <source>
        <dbReference type="Pfam" id="PF04187"/>
    </source>
</evidence>
<dbReference type="HOGENOM" id="CLU_035968_0_0_7"/>
<dbReference type="Gene3D" id="3.40.50.11550">
    <property type="match status" value="1"/>
</dbReference>
<organism evidence="2 3">
    <name type="scientific">Pseudobdellovibrio exovorus JSS</name>
    <dbReference type="NCBI Taxonomy" id="1184267"/>
    <lineage>
        <taxon>Bacteria</taxon>
        <taxon>Pseudomonadati</taxon>
        <taxon>Bdellovibrionota</taxon>
        <taxon>Bdellovibrionia</taxon>
        <taxon>Bdellovibrionales</taxon>
        <taxon>Pseudobdellovibrionaceae</taxon>
        <taxon>Pseudobdellovibrio</taxon>
    </lineage>
</organism>
<evidence type="ECO:0000313" key="2">
    <source>
        <dbReference type="EMBL" id="AGH95483.1"/>
    </source>
</evidence>
<dbReference type="RefSeq" id="WP_015469973.1">
    <property type="nucleotide sequence ID" value="NC_020813.1"/>
</dbReference>
<dbReference type="OrthoDB" id="9795827at2"/>
<keyword evidence="3" id="KW-1185">Reference proteome</keyword>
<dbReference type="Proteomes" id="UP000012040">
    <property type="component" value="Chromosome"/>
</dbReference>
<protein>
    <recommendedName>
        <fullName evidence="1">Haem-binding uptake Tiki superfamily ChaN domain-containing protein</fullName>
    </recommendedName>
</protein>
<proteinExistence type="predicted"/>
<dbReference type="KEGG" id="bex:A11Q_1267"/>
<dbReference type="eggNOG" id="COG3016">
    <property type="taxonomic scope" value="Bacteria"/>
</dbReference>
<evidence type="ECO:0000313" key="3">
    <source>
        <dbReference type="Proteomes" id="UP000012040"/>
    </source>
</evidence>
<accession>M4V8G9</accession>